<evidence type="ECO:0000313" key="5">
    <source>
        <dbReference type="Proteomes" id="UP001549146"/>
    </source>
</evidence>
<keyword evidence="1" id="KW-0732">Signal</keyword>
<dbReference type="InterPro" id="IPR007484">
    <property type="entry name" value="Peptidase_M28"/>
</dbReference>
<organism evidence="4 5">
    <name type="scientific">Moheibacter stercoris</name>
    <dbReference type="NCBI Taxonomy" id="1628251"/>
    <lineage>
        <taxon>Bacteria</taxon>
        <taxon>Pseudomonadati</taxon>
        <taxon>Bacteroidota</taxon>
        <taxon>Flavobacteriia</taxon>
        <taxon>Flavobacteriales</taxon>
        <taxon>Weeksellaceae</taxon>
        <taxon>Moheibacter</taxon>
    </lineage>
</organism>
<evidence type="ECO:0000256" key="1">
    <source>
        <dbReference type="ARBA" id="ARBA00022729"/>
    </source>
</evidence>
<feature type="domain" description="Secretion system C-terminal sorting" evidence="3">
    <location>
        <begin position="311"/>
        <end position="381"/>
    </location>
</feature>
<dbReference type="Pfam" id="PF18962">
    <property type="entry name" value="Por_Secre_tail"/>
    <property type="match status" value="1"/>
</dbReference>
<dbReference type="Pfam" id="PF04389">
    <property type="entry name" value="Peptidase_M28"/>
    <property type="match status" value="1"/>
</dbReference>
<sequence length="384" mass="42794">MKLAQSFLASLFFGSILIAQSHNPFHQTLVDQVQASRIETNLTSFVNFGEKELGSNAANNAFNWLKGLYQSWGYTSIEQQAVNAFGQTGYNLIVTKTGTTYPNTYIVVDAHYDTLNGPGANDNGSGTVVLLEMARILKDIPTEYSIKFIHFTAEEWGLVGSRKYVEDIVIPQNLDIKLVFNIDQVGGVAGEVNNKINCERDESQPNSNNSASHTATNELKNLMELYSNLETNISNAYGSDYVPFQEEGYVITGLYEYNESPYPHSSQDTMDRVDLDFILEVAKGSLGAISYFAKAYDNMATVENQQISFQILPNPAGDKVEIHHTFSGNVQVQLTDLNGKVLLNQGFNRNKFQLDTTHLPNGIYLFQLIQNGKISTEKLIIQHK</sequence>
<name>A0ABV2LTF3_9FLAO</name>
<dbReference type="PANTHER" id="PTHR12147:SF26">
    <property type="entry name" value="PEPTIDASE M28 DOMAIN-CONTAINING PROTEIN"/>
    <property type="match status" value="1"/>
</dbReference>
<accession>A0ABV2LTF3</accession>
<dbReference type="Proteomes" id="UP001549146">
    <property type="component" value="Unassembled WGS sequence"/>
</dbReference>
<evidence type="ECO:0000259" key="3">
    <source>
        <dbReference type="Pfam" id="PF18962"/>
    </source>
</evidence>
<dbReference type="InterPro" id="IPR026444">
    <property type="entry name" value="Secre_tail"/>
</dbReference>
<dbReference type="Gene3D" id="3.40.630.10">
    <property type="entry name" value="Zn peptidases"/>
    <property type="match status" value="1"/>
</dbReference>
<dbReference type="InterPro" id="IPR045175">
    <property type="entry name" value="M28_fam"/>
</dbReference>
<dbReference type="RefSeq" id="WP_354506092.1">
    <property type="nucleotide sequence ID" value="NZ_JBEPMO010000001.1"/>
</dbReference>
<dbReference type="SUPFAM" id="SSF53187">
    <property type="entry name" value="Zn-dependent exopeptidases"/>
    <property type="match status" value="1"/>
</dbReference>
<evidence type="ECO:0008006" key="6">
    <source>
        <dbReference type="Google" id="ProtNLM"/>
    </source>
</evidence>
<comment type="caution">
    <text evidence="4">The sequence shown here is derived from an EMBL/GenBank/DDBJ whole genome shotgun (WGS) entry which is preliminary data.</text>
</comment>
<evidence type="ECO:0000259" key="2">
    <source>
        <dbReference type="Pfam" id="PF04389"/>
    </source>
</evidence>
<feature type="domain" description="Peptidase M28" evidence="2">
    <location>
        <begin position="91"/>
        <end position="284"/>
    </location>
</feature>
<dbReference type="EMBL" id="JBEPMO010000001">
    <property type="protein sequence ID" value="MET3730728.1"/>
    <property type="molecule type" value="Genomic_DNA"/>
</dbReference>
<evidence type="ECO:0000313" key="4">
    <source>
        <dbReference type="EMBL" id="MET3730728.1"/>
    </source>
</evidence>
<dbReference type="PANTHER" id="PTHR12147">
    <property type="entry name" value="METALLOPEPTIDASE M28 FAMILY MEMBER"/>
    <property type="match status" value="1"/>
</dbReference>
<protein>
    <recommendedName>
        <fullName evidence="6">Por secretion system C-terminal sorting domain-containing protein</fullName>
    </recommendedName>
</protein>
<keyword evidence="5" id="KW-1185">Reference proteome</keyword>
<proteinExistence type="predicted"/>
<gene>
    <name evidence="4" type="ORF">ABID46_000280</name>
</gene>
<dbReference type="NCBIfam" id="TIGR04183">
    <property type="entry name" value="Por_Secre_tail"/>
    <property type="match status" value="1"/>
</dbReference>
<reference evidence="4 5" key="1">
    <citation type="submission" date="2024-06" db="EMBL/GenBank/DDBJ databases">
        <title>Genomic Encyclopedia of Type Strains, Phase IV (KMG-IV): sequencing the most valuable type-strain genomes for metagenomic binning, comparative biology and taxonomic classification.</title>
        <authorList>
            <person name="Goeker M."/>
        </authorList>
    </citation>
    <scope>NUCLEOTIDE SEQUENCE [LARGE SCALE GENOMIC DNA]</scope>
    <source>
        <strain evidence="4 5">DSM 29388</strain>
    </source>
</reference>